<proteinExistence type="predicted"/>
<reference evidence="2" key="1">
    <citation type="submission" date="2021-01" db="EMBL/GenBank/DDBJ databases">
        <title>WGS of actinomycetes isolated from Thailand.</title>
        <authorList>
            <person name="Thawai C."/>
        </authorList>
    </citation>
    <scope>NUCLEOTIDE SEQUENCE</scope>
    <source>
        <strain evidence="2">RCU-197</strain>
    </source>
</reference>
<dbReference type="RefSeq" id="WP_201830367.1">
    <property type="nucleotide sequence ID" value="NZ_JAERRK010000001.1"/>
</dbReference>
<evidence type="ECO:0000313" key="3">
    <source>
        <dbReference type="Proteomes" id="UP000661858"/>
    </source>
</evidence>
<dbReference type="AlphaFoldDB" id="A0A937EDK2"/>
<evidence type="ECO:0000313" key="2">
    <source>
        <dbReference type="EMBL" id="MBL1080432.1"/>
    </source>
</evidence>
<comment type="caution">
    <text evidence="2">The sequence shown here is derived from an EMBL/GenBank/DDBJ whole genome shotgun (WGS) entry which is preliminary data.</text>
</comment>
<keyword evidence="3" id="KW-1185">Reference proteome</keyword>
<name>A0A937EDK2_9ACTN</name>
<keyword evidence="1" id="KW-0175">Coiled coil</keyword>
<dbReference type="EMBL" id="JAERRK010000001">
    <property type="protein sequence ID" value="MBL1080432.1"/>
    <property type="molecule type" value="Genomic_DNA"/>
</dbReference>
<evidence type="ECO:0000256" key="1">
    <source>
        <dbReference type="SAM" id="Coils"/>
    </source>
</evidence>
<sequence length="252" mass="27780">MEILFEEASADAAQRGIEVGVTLDDLCQLHAEATAEQNGAITTHLSADLESASRELRALRDENEQLRSANEELRAERDTLRQHASLKADSLRSLQRKYTVLQRKAASLRERVSLLEAGSPVHSPHAPAAAPLPVPRRAGYRQRTELDTAAARNVARRAEALRDDGRQADEVLALLRHTADAYSPAETALLVVLLAQEGQEDLVRDLLHIYGRDKPDREVLRTALELLRSGAPGNVEALLLSAAQRRNPYRTA</sequence>
<gene>
    <name evidence="2" type="ORF">JK359_00310</name>
</gene>
<feature type="coiled-coil region" evidence="1">
    <location>
        <begin position="42"/>
        <end position="111"/>
    </location>
</feature>
<organism evidence="2 3">
    <name type="scientific">Streptomyces actinomycinicus</name>
    <dbReference type="NCBI Taxonomy" id="1695166"/>
    <lineage>
        <taxon>Bacteria</taxon>
        <taxon>Bacillati</taxon>
        <taxon>Actinomycetota</taxon>
        <taxon>Actinomycetes</taxon>
        <taxon>Kitasatosporales</taxon>
        <taxon>Streptomycetaceae</taxon>
        <taxon>Streptomyces</taxon>
    </lineage>
</organism>
<dbReference type="Proteomes" id="UP000661858">
    <property type="component" value="Unassembled WGS sequence"/>
</dbReference>
<accession>A0A937EDK2</accession>
<protein>
    <submittedName>
        <fullName evidence="2">Uncharacterized protein</fullName>
    </submittedName>
</protein>